<dbReference type="GO" id="GO:0008168">
    <property type="term" value="F:methyltransferase activity"/>
    <property type="evidence" value="ECO:0007669"/>
    <property type="project" value="UniProtKB-KW"/>
</dbReference>
<accession>A0ABP2CP52</accession>
<proteinExistence type="predicted"/>
<name>A0ABP2CP52_9GAMM</name>
<comment type="caution">
    <text evidence="1">The sequence shown here is derived from an EMBL/GenBank/DDBJ whole genome shotgun (WGS) entry which is preliminary data.</text>
</comment>
<reference evidence="1 2" key="1">
    <citation type="submission" date="2006-01" db="EMBL/GenBank/DDBJ databases">
        <authorList>
            <person name="Brettar I."/>
            <person name="Hofle M."/>
            <person name="Ferriera S."/>
            <person name="Johnson J."/>
            <person name="Kravitz S."/>
            <person name="Halpern A."/>
            <person name="Remington K."/>
            <person name="Beeson K."/>
            <person name="Tran B."/>
            <person name="Rogers Y.-H."/>
            <person name="Friedman R."/>
            <person name="Venter J.C."/>
        </authorList>
    </citation>
    <scope>NUCLEOTIDE SEQUENCE [LARGE SCALE GENOMIC DNA]</scope>
    <source>
        <strain evidence="1 2">OS145</strain>
    </source>
</reference>
<dbReference type="Gene3D" id="1.10.8.590">
    <property type="match status" value="1"/>
</dbReference>
<protein>
    <submittedName>
        <fullName evidence="1">rRNA methyltransferase, TrmH family protein</fullName>
    </submittedName>
</protein>
<keyword evidence="2" id="KW-1185">Reference proteome</keyword>
<keyword evidence="1" id="KW-0808">Transferase</keyword>
<keyword evidence="1" id="KW-0489">Methyltransferase</keyword>
<dbReference type="GO" id="GO:0032259">
    <property type="term" value="P:methylation"/>
    <property type="evidence" value="ECO:0007669"/>
    <property type="project" value="UniProtKB-KW"/>
</dbReference>
<dbReference type="EMBL" id="AAMX01000017">
    <property type="protein sequence ID" value="EAQ31430.1"/>
    <property type="molecule type" value="Genomic_DNA"/>
</dbReference>
<sequence length="34" mass="3972">MRRLFNRARPEENELNILRGILASVDKQTKNSDS</sequence>
<evidence type="ECO:0000313" key="1">
    <source>
        <dbReference type="EMBL" id="EAQ31430.1"/>
    </source>
</evidence>
<evidence type="ECO:0000313" key="2">
    <source>
        <dbReference type="Proteomes" id="UP000016543"/>
    </source>
</evidence>
<organism evidence="1 2">
    <name type="scientific">Idiomarina baltica OS145</name>
    <dbReference type="NCBI Taxonomy" id="314276"/>
    <lineage>
        <taxon>Bacteria</taxon>
        <taxon>Pseudomonadati</taxon>
        <taxon>Pseudomonadota</taxon>
        <taxon>Gammaproteobacteria</taxon>
        <taxon>Alteromonadales</taxon>
        <taxon>Idiomarinaceae</taxon>
        <taxon>Idiomarina</taxon>
    </lineage>
</organism>
<dbReference type="Proteomes" id="UP000016543">
    <property type="component" value="Unassembled WGS sequence"/>
</dbReference>
<gene>
    <name evidence="1" type="ORF">OS145_04895</name>
</gene>